<dbReference type="PRINTS" id="PR00326">
    <property type="entry name" value="GTP1OBG"/>
</dbReference>
<reference evidence="7" key="2">
    <citation type="submission" date="2023-05" db="EMBL/GenBank/DDBJ databases">
        <authorList>
            <person name="Fouks B."/>
        </authorList>
    </citation>
    <scope>NUCLEOTIDE SEQUENCE</scope>
    <source>
        <strain evidence="7">Stay&amp;Tobe</strain>
        <tissue evidence="7">Testes</tissue>
    </source>
</reference>
<proteinExistence type="inferred from homology"/>
<dbReference type="Pfam" id="PF01926">
    <property type="entry name" value="MMR_HSR1"/>
    <property type="match status" value="1"/>
</dbReference>
<dbReference type="GO" id="GO:0000287">
    <property type="term" value="F:magnesium ion binding"/>
    <property type="evidence" value="ECO:0007669"/>
    <property type="project" value="InterPro"/>
</dbReference>
<dbReference type="InterPro" id="IPR027417">
    <property type="entry name" value="P-loop_NTPase"/>
</dbReference>
<dbReference type="GO" id="GO:0005525">
    <property type="term" value="F:GTP binding"/>
    <property type="evidence" value="ECO:0007669"/>
    <property type="project" value="UniProtKB-KW"/>
</dbReference>
<feature type="domain" description="Obg" evidence="6">
    <location>
        <begin position="98"/>
        <end position="253"/>
    </location>
</feature>
<dbReference type="InterPro" id="IPR031167">
    <property type="entry name" value="G_OBG"/>
</dbReference>
<dbReference type="InterPro" id="IPR006169">
    <property type="entry name" value="GTP1_OBG_dom"/>
</dbReference>
<dbReference type="PROSITE" id="PS51883">
    <property type="entry name" value="OBG"/>
    <property type="match status" value="1"/>
</dbReference>
<dbReference type="FunFam" id="2.70.210.12:FF:000001">
    <property type="entry name" value="GTPase Obg"/>
    <property type="match status" value="1"/>
</dbReference>
<dbReference type="GO" id="GO:0003924">
    <property type="term" value="F:GTPase activity"/>
    <property type="evidence" value="ECO:0007669"/>
    <property type="project" value="InterPro"/>
</dbReference>
<dbReference type="Pfam" id="PF01018">
    <property type="entry name" value="GTP1_OBG"/>
    <property type="match status" value="1"/>
</dbReference>
<feature type="domain" description="OBG-type G" evidence="5">
    <location>
        <begin position="252"/>
        <end position="417"/>
    </location>
</feature>
<evidence type="ECO:0000256" key="1">
    <source>
        <dbReference type="ARBA" id="ARBA00007699"/>
    </source>
</evidence>
<dbReference type="NCBIfam" id="TIGR02729">
    <property type="entry name" value="Obg_CgtA"/>
    <property type="match status" value="1"/>
</dbReference>
<reference evidence="7" key="1">
    <citation type="journal article" date="2023" name="IScience">
        <title>Live-bearing cockroach genome reveals convergent evolutionary mechanisms linked to viviparity in insects and beyond.</title>
        <authorList>
            <person name="Fouks B."/>
            <person name="Harrison M.C."/>
            <person name="Mikhailova A.A."/>
            <person name="Marchal E."/>
            <person name="English S."/>
            <person name="Carruthers M."/>
            <person name="Jennings E.C."/>
            <person name="Chiamaka E.L."/>
            <person name="Frigard R.A."/>
            <person name="Pippel M."/>
            <person name="Attardo G.M."/>
            <person name="Benoit J.B."/>
            <person name="Bornberg-Bauer E."/>
            <person name="Tobe S.S."/>
        </authorList>
    </citation>
    <scope>NUCLEOTIDE SEQUENCE</scope>
    <source>
        <strain evidence="7">Stay&amp;Tobe</strain>
    </source>
</reference>
<dbReference type="InterPro" id="IPR014100">
    <property type="entry name" value="GTP-bd_Obg/CgtA"/>
</dbReference>
<keyword evidence="3" id="KW-0547">Nucleotide-binding</keyword>
<dbReference type="SUPFAM" id="SSF82051">
    <property type="entry name" value="Obg GTP-binding protein N-terminal domain"/>
    <property type="match status" value="1"/>
</dbReference>
<dbReference type="InterPro" id="IPR006073">
    <property type="entry name" value="GTP-bd"/>
</dbReference>
<comment type="caution">
    <text evidence="7">The sequence shown here is derived from an EMBL/GenBank/DDBJ whole genome shotgun (WGS) entry which is preliminary data.</text>
</comment>
<dbReference type="GO" id="GO:0005739">
    <property type="term" value="C:mitochondrion"/>
    <property type="evidence" value="ECO:0007669"/>
    <property type="project" value="TreeGrafter"/>
</dbReference>
<evidence type="ECO:0000256" key="2">
    <source>
        <dbReference type="ARBA" id="ARBA00022517"/>
    </source>
</evidence>
<name>A0AAD8ADT6_DIPPU</name>
<organism evidence="7 8">
    <name type="scientific">Diploptera punctata</name>
    <name type="common">Pacific beetle cockroach</name>
    <dbReference type="NCBI Taxonomy" id="6984"/>
    <lineage>
        <taxon>Eukaryota</taxon>
        <taxon>Metazoa</taxon>
        <taxon>Ecdysozoa</taxon>
        <taxon>Arthropoda</taxon>
        <taxon>Hexapoda</taxon>
        <taxon>Insecta</taxon>
        <taxon>Pterygota</taxon>
        <taxon>Neoptera</taxon>
        <taxon>Polyneoptera</taxon>
        <taxon>Dictyoptera</taxon>
        <taxon>Blattodea</taxon>
        <taxon>Blaberoidea</taxon>
        <taxon>Blaberidae</taxon>
        <taxon>Diplopterinae</taxon>
        <taxon>Diploptera</taxon>
    </lineage>
</organism>
<dbReference type="Proteomes" id="UP001233999">
    <property type="component" value="Unassembled WGS sequence"/>
</dbReference>
<protein>
    <recommendedName>
        <fullName evidence="9">Mitochondrial ribosome-associated GTPase 2</fullName>
    </recommendedName>
</protein>
<dbReference type="AlphaFoldDB" id="A0AAD8ADT6"/>
<dbReference type="NCBIfam" id="NF008956">
    <property type="entry name" value="PRK12299.1"/>
    <property type="match status" value="1"/>
</dbReference>
<evidence type="ECO:0000256" key="3">
    <source>
        <dbReference type="ARBA" id="ARBA00022741"/>
    </source>
</evidence>
<keyword evidence="4" id="KW-0342">GTP-binding</keyword>
<dbReference type="Gene3D" id="3.40.50.300">
    <property type="entry name" value="P-loop containing nucleotide triphosphate hydrolases"/>
    <property type="match status" value="1"/>
</dbReference>
<dbReference type="EMBL" id="JASPKZ010002295">
    <property type="protein sequence ID" value="KAJ9596093.1"/>
    <property type="molecule type" value="Genomic_DNA"/>
</dbReference>
<gene>
    <name evidence="7" type="ORF">L9F63_012722</name>
</gene>
<evidence type="ECO:0000313" key="7">
    <source>
        <dbReference type="EMBL" id="KAJ9596093.1"/>
    </source>
</evidence>
<sequence>MQERRQKRDGIPEEFYGTPAMINRSWCGTKAPDAVHEVCVNVTIKSKTVADVNYYCMMLHRTWSVVRCSLLQHRLTSTDCRPVALRSKKSKSTKNTPKYFVDCRTVRALGGKGGDGFVSFLQLWSNEIAGPDGGDGGNGGHVILQATSNVRDLSLLPTVLKAEHGEKGYSKDCHGKCAHHYIVQVPVGTIIRSSSGKIVGDLKEEGTMFLAARGGSGGHGNHFFASPTSQSPQVAEYGADGEDIQYTLEVRSMALCIGFPNAGKSTLLQAISRARPKVASYPFTTLKPHLGVVQYDDYSQVAVADLPGLIPGSHKNRGLGITFLKHAERCRALMFLLDMSENEPWTHLQTLQYEIQQFNPELLERPSVVVANKMDLPEAKDNLPLMKEHVDLPVVAVSAKMGTNLTELLQVVRQMYDEASREDVQPSITSINHSSEED</sequence>
<evidence type="ECO:0000259" key="6">
    <source>
        <dbReference type="PROSITE" id="PS51883"/>
    </source>
</evidence>
<feature type="non-terminal residue" evidence="7">
    <location>
        <position position="438"/>
    </location>
</feature>
<evidence type="ECO:0000313" key="8">
    <source>
        <dbReference type="Proteomes" id="UP001233999"/>
    </source>
</evidence>
<accession>A0AAD8ADT6</accession>
<dbReference type="InterPro" id="IPR036726">
    <property type="entry name" value="GTP1_OBG_dom_sf"/>
</dbReference>
<keyword evidence="8" id="KW-1185">Reference proteome</keyword>
<dbReference type="PANTHER" id="PTHR11702:SF31">
    <property type="entry name" value="MITOCHONDRIAL RIBOSOME-ASSOCIATED GTPASE 2"/>
    <property type="match status" value="1"/>
</dbReference>
<evidence type="ECO:0008006" key="9">
    <source>
        <dbReference type="Google" id="ProtNLM"/>
    </source>
</evidence>
<evidence type="ECO:0000259" key="5">
    <source>
        <dbReference type="PROSITE" id="PS51710"/>
    </source>
</evidence>
<dbReference type="SUPFAM" id="SSF52540">
    <property type="entry name" value="P-loop containing nucleoside triphosphate hydrolases"/>
    <property type="match status" value="1"/>
</dbReference>
<dbReference type="CDD" id="cd01898">
    <property type="entry name" value="Obg"/>
    <property type="match status" value="1"/>
</dbReference>
<evidence type="ECO:0000256" key="4">
    <source>
        <dbReference type="ARBA" id="ARBA00023134"/>
    </source>
</evidence>
<dbReference type="InterPro" id="IPR045086">
    <property type="entry name" value="OBG_GTPase"/>
</dbReference>
<dbReference type="PANTHER" id="PTHR11702">
    <property type="entry name" value="DEVELOPMENTALLY REGULATED GTP-BINDING PROTEIN-RELATED"/>
    <property type="match status" value="1"/>
</dbReference>
<keyword evidence="2" id="KW-0690">Ribosome biogenesis</keyword>
<dbReference type="Gene3D" id="2.70.210.12">
    <property type="entry name" value="GTP1/OBG domain"/>
    <property type="match status" value="1"/>
</dbReference>
<dbReference type="GO" id="GO:0042254">
    <property type="term" value="P:ribosome biogenesis"/>
    <property type="evidence" value="ECO:0007669"/>
    <property type="project" value="UniProtKB-UniRule"/>
</dbReference>
<dbReference type="PROSITE" id="PS51710">
    <property type="entry name" value="G_OBG"/>
    <property type="match status" value="1"/>
</dbReference>
<comment type="similarity">
    <text evidence="1">Belongs to the TRAFAC class OBG-HflX-like GTPase superfamily. OBG GTPase family.</text>
</comment>